<reference evidence="1" key="1">
    <citation type="journal article" date="2022" name="Plant J.">
        <title>Strategies of tolerance reflected in two North American maple genomes.</title>
        <authorList>
            <person name="McEvoy S.L."/>
            <person name="Sezen U.U."/>
            <person name="Trouern-Trend A."/>
            <person name="McMahon S.M."/>
            <person name="Schaberg P.G."/>
            <person name="Yang J."/>
            <person name="Wegrzyn J.L."/>
            <person name="Swenson N.G."/>
        </authorList>
    </citation>
    <scope>NUCLEOTIDE SEQUENCE</scope>
    <source>
        <strain evidence="1">NS2018</strain>
    </source>
</reference>
<name>A0AA39W8Y6_ACESA</name>
<evidence type="ECO:0000313" key="1">
    <source>
        <dbReference type="EMBL" id="KAK0607435.1"/>
    </source>
</evidence>
<sequence length="140" mass="14884">MMMMILKLAVDGGDDDSGVDFGVCEMVAVVVMMMMILKLGVDGGGGGDDDSKEILDDLHGFTDLCPYLLWCKETAPVAEVVVAATDGVMAIKGAQRKLEASDRSCVGVSSPIVGAVATLVKEKKEEPKEESDDYMRFGLC</sequence>
<gene>
    <name evidence="1" type="ORF">LWI29_014954</name>
</gene>
<accession>A0AA39W8Y6</accession>
<dbReference type="AlphaFoldDB" id="A0AA39W8Y6"/>
<comment type="caution">
    <text evidence="1">The sequence shown here is derived from an EMBL/GenBank/DDBJ whole genome shotgun (WGS) entry which is preliminary data.</text>
</comment>
<organism evidence="1 2">
    <name type="scientific">Acer saccharum</name>
    <name type="common">Sugar maple</name>
    <dbReference type="NCBI Taxonomy" id="4024"/>
    <lineage>
        <taxon>Eukaryota</taxon>
        <taxon>Viridiplantae</taxon>
        <taxon>Streptophyta</taxon>
        <taxon>Embryophyta</taxon>
        <taxon>Tracheophyta</taxon>
        <taxon>Spermatophyta</taxon>
        <taxon>Magnoliopsida</taxon>
        <taxon>eudicotyledons</taxon>
        <taxon>Gunneridae</taxon>
        <taxon>Pentapetalae</taxon>
        <taxon>rosids</taxon>
        <taxon>malvids</taxon>
        <taxon>Sapindales</taxon>
        <taxon>Sapindaceae</taxon>
        <taxon>Hippocastanoideae</taxon>
        <taxon>Acereae</taxon>
        <taxon>Acer</taxon>
    </lineage>
</organism>
<keyword evidence="2" id="KW-1185">Reference proteome</keyword>
<proteinExistence type="predicted"/>
<dbReference type="EMBL" id="JAUESC010000001">
    <property type="protein sequence ID" value="KAK0607435.1"/>
    <property type="molecule type" value="Genomic_DNA"/>
</dbReference>
<reference evidence="1" key="2">
    <citation type="submission" date="2023-06" db="EMBL/GenBank/DDBJ databases">
        <authorList>
            <person name="Swenson N.G."/>
            <person name="Wegrzyn J.L."/>
            <person name="Mcevoy S.L."/>
        </authorList>
    </citation>
    <scope>NUCLEOTIDE SEQUENCE</scope>
    <source>
        <strain evidence="1">NS2018</strain>
        <tissue evidence="1">Leaf</tissue>
    </source>
</reference>
<dbReference type="Proteomes" id="UP001168877">
    <property type="component" value="Unassembled WGS sequence"/>
</dbReference>
<evidence type="ECO:0000313" key="2">
    <source>
        <dbReference type="Proteomes" id="UP001168877"/>
    </source>
</evidence>
<protein>
    <submittedName>
        <fullName evidence="1">Uncharacterized protein</fullName>
    </submittedName>
</protein>